<proteinExistence type="predicted"/>
<dbReference type="AlphaFoldDB" id="C5S5C0"/>
<dbReference type="RefSeq" id="WP_005826430.1">
    <property type="nucleotide sequence ID" value="NZ_ACQL01000190.1"/>
</dbReference>
<comment type="caution">
    <text evidence="2">The sequence shown here is derived from an EMBL/GenBank/DDBJ whole genome shotgun (WGS) entry which is preliminary data.</text>
</comment>
<accession>C5S5C0</accession>
<name>C5S5C0_9PAST</name>
<evidence type="ECO:0000313" key="2">
    <source>
        <dbReference type="EMBL" id="EER45906.1"/>
    </source>
</evidence>
<gene>
    <name evidence="2" type="ORF">AM305_04052</name>
</gene>
<feature type="domain" description="Minor tail T" evidence="1">
    <location>
        <begin position="9"/>
        <end position="70"/>
    </location>
</feature>
<organism evidence="2 3">
    <name type="scientific">Actinobacillus minor NM305</name>
    <dbReference type="NCBI Taxonomy" id="637911"/>
    <lineage>
        <taxon>Bacteria</taxon>
        <taxon>Pseudomonadati</taxon>
        <taxon>Pseudomonadota</taxon>
        <taxon>Gammaproteobacteria</taxon>
        <taxon>Pasteurellales</taxon>
        <taxon>Pasteurellaceae</taxon>
        <taxon>Actinobacillus</taxon>
    </lineage>
</organism>
<dbReference type="Proteomes" id="UP000005532">
    <property type="component" value="Unassembled WGS sequence"/>
</dbReference>
<dbReference type="Pfam" id="PF06223">
    <property type="entry name" value="Phage_tail_T"/>
    <property type="match status" value="1"/>
</dbReference>
<dbReference type="EMBL" id="ACQL01000190">
    <property type="protein sequence ID" value="EER45906.1"/>
    <property type="molecule type" value="Genomic_DNA"/>
</dbReference>
<reference evidence="2 3" key="1">
    <citation type="journal article" date="2010" name="Vet. Microbiol.">
        <title>Production of haemolysins by strains of the Actinobacillus minor/porcitonsillarum complex.</title>
        <authorList>
            <person name="Arya G."/>
            <person name="Niven D.F."/>
        </authorList>
    </citation>
    <scope>NUCLEOTIDE SEQUENCE [LARGE SCALE GENOMIC DNA]</scope>
    <source>
        <strain evidence="2 3">NM305</strain>
    </source>
</reference>
<protein>
    <submittedName>
        <fullName evidence="2">Phage protein</fullName>
    </submittedName>
</protein>
<sequence length="79" mass="9299">MAEIEAMPEEHLAEYQLFYQEQPFGLWREDYRTAQIAYMLAAVNSKPDAQIEINDFMPFFNQKDDESEDDGVADYLAKR</sequence>
<evidence type="ECO:0000259" key="1">
    <source>
        <dbReference type="Pfam" id="PF06223"/>
    </source>
</evidence>
<dbReference type="InterPro" id="IPR009350">
    <property type="entry name" value="Phage_tail_T"/>
</dbReference>
<evidence type="ECO:0000313" key="3">
    <source>
        <dbReference type="Proteomes" id="UP000005532"/>
    </source>
</evidence>